<evidence type="ECO:0000256" key="10">
    <source>
        <dbReference type="ARBA" id="ARBA00023049"/>
    </source>
</evidence>
<dbReference type="InterPro" id="IPR024079">
    <property type="entry name" value="MetalloPept_cat_dom_sf"/>
</dbReference>
<dbReference type="Pfam" id="PF08548">
    <property type="entry name" value="Peptidase_M10_C"/>
    <property type="match status" value="1"/>
</dbReference>
<keyword evidence="13" id="KW-1185">Reference proteome</keyword>
<gene>
    <name evidence="12" type="ORF">SAMN02927923_02851</name>
</gene>
<dbReference type="SUPFAM" id="SSF55486">
    <property type="entry name" value="Metalloproteases ('zincins'), catalytic domain"/>
    <property type="match status" value="1"/>
</dbReference>
<dbReference type="GO" id="GO:0004222">
    <property type="term" value="F:metalloendopeptidase activity"/>
    <property type="evidence" value="ECO:0007669"/>
    <property type="project" value="InterPro"/>
</dbReference>
<dbReference type="EMBL" id="FMVJ01000007">
    <property type="protein sequence ID" value="SCY90987.1"/>
    <property type="molecule type" value="Genomic_DNA"/>
</dbReference>
<dbReference type="PRINTS" id="PR00313">
    <property type="entry name" value="CABNDNGRPT"/>
</dbReference>
<dbReference type="InterPro" id="IPR011049">
    <property type="entry name" value="Serralysin-like_metalloprot_C"/>
</dbReference>
<evidence type="ECO:0000256" key="6">
    <source>
        <dbReference type="ARBA" id="ARBA00022723"/>
    </source>
</evidence>
<evidence type="ECO:0000313" key="13">
    <source>
        <dbReference type="Proteomes" id="UP000199569"/>
    </source>
</evidence>
<dbReference type="Proteomes" id="UP000199569">
    <property type="component" value="Unassembled WGS sequence"/>
</dbReference>
<keyword evidence="5" id="KW-0645">Protease</keyword>
<dbReference type="STRING" id="549386.SAMN02927923_02851"/>
<dbReference type="AlphaFoldDB" id="A0A1G5JRM6"/>
<keyword evidence="9" id="KW-0862">Zinc</keyword>
<keyword evidence="4" id="KW-0964">Secreted</keyword>
<evidence type="ECO:0000256" key="4">
    <source>
        <dbReference type="ARBA" id="ARBA00022525"/>
    </source>
</evidence>
<keyword evidence="10" id="KW-0482">Metalloprotease</keyword>
<evidence type="ECO:0000256" key="3">
    <source>
        <dbReference type="ARBA" id="ARBA00009490"/>
    </source>
</evidence>
<comment type="cofactor">
    <cofactor evidence="1">
        <name>Ca(2+)</name>
        <dbReference type="ChEBI" id="CHEBI:29108"/>
    </cofactor>
</comment>
<dbReference type="InterPro" id="IPR006026">
    <property type="entry name" value="Peptidase_Metallo"/>
</dbReference>
<keyword evidence="8" id="KW-0378">Hydrolase</keyword>
<dbReference type="PROSITE" id="PS00330">
    <property type="entry name" value="HEMOLYSIN_CALCIUM"/>
    <property type="match status" value="2"/>
</dbReference>
<dbReference type="Pfam" id="PF00353">
    <property type="entry name" value="HemolysinCabind"/>
    <property type="match status" value="1"/>
</dbReference>
<dbReference type="Gene3D" id="3.40.390.10">
    <property type="entry name" value="Collagenase (Catalytic Domain)"/>
    <property type="match status" value="1"/>
</dbReference>
<dbReference type="GO" id="GO:0008270">
    <property type="term" value="F:zinc ion binding"/>
    <property type="evidence" value="ECO:0007669"/>
    <property type="project" value="InterPro"/>
</dbReference>
<dbReference type="InterPro" id="IPR018511">
    <property type="entry name" value="Hemolysin-typ_Ca-bd_CS"/>
</dbReference>
<accession>A0A1G5JRM6</accession>
<keyword evidence="6" id="KW-0479">Metal-binding</keyword>
<protein>
    <submittedName>
        <fullName evidence="12">Ca2+-binding protein, RTX toxin-related</fullName>
    </submittedName>
</protein>
<dbReference type="SMART" id="SM00235">
    <property type="entry name" value="ZnMc"/>
    <property type="match status" value="1"/>
</dbReference>
<keyword evidence="7" id="KW-0677">Repeat</keyword>
<evidence type="ECO:0000256" key="7">
    <source>
        <dbReference type="ARBA" id="ARBA00022737"/>
    </source>
</evidence>
<dbReference type="CDD" id="cd04277">
    <property type="entry name" value="ZnMc_serralysin_like"/>
    <property type="match status" value="1"/>
</dbReference>
<feature type="domain" description="Peptidase metallopeptidase" evidence="11">
    <location>
        <begin position="64"/>
        <end position="250"/>
    </location>
</feature>
<evidence type="ECO:0000256" key="8">
    <source>
        <dbReference type="ARBA" id="ARBA00022801"/>
    </source>
</evidence>
<evidence type="ECO:0000259" key="11">
    <source>
        <dbReference type="SMART" id="SM00235"/>
    </source>
</evidence>
<dbReference type="Gene3D" id="2.150.10.10">
    <property type="entry name" value="Serralysin-like metalloprotease, C-terminal"/>
    <property type="match status" value="1"/>
</dbReference>
<sequence>MDAQPGTSITLKNTCLPVWFQMSDVWSPSESSFRTLLTKSMGRGMPAVSTFSLTGDAYVDGILGDRKWAVSSLSYSFPVSGSYYGSSYGEGENSSGFGALNAAQQSTVRAALRMYAAVANLSFTEIAETATQHADLRFAMSGVPSTAWAYFPSTAAEGGDAWFNKTDYTSPVRGNYAYLTFLHEIGHALGLEHPHESGLPVDRDSLEYTVMSYRSYVGASTASGYVNETWGYAQSLMMYDIAALQHLYGANYSTSSGNTTYSWSPATGEMFINGVGQGAPGGNKILLTVWDGSGTDTYNFSNYATNLKVDLRPGEWTITSSAQLAQLHWGGSRMAVANIANALLYQGDARSLIENAIGGQGDDQLTGNIANNHLSGGIGNDVLYGLEGDDTLVGGLGQDLLVGGLGQDTFHFNFLSDGGDTILDFEAGIDRITFSVAGFGVSGSGRPSDVGVEFIFSGAPSKVAPSILFSMQENSLYWDSDGIGNASMILIAKIGAAAPSSVVKRGLGVAPADWLVVGTGDFNGDGTSDILWRH</sequence>
<reference evidence="12 13" key="1">
    <citation type="submission" date="2016-10" db="EMBL/GenBank/DDBJ databases">
        <authorList>
            <person name="de Groot N.N."/>
        </authorList>
    </citation>
    <scope>NUCLEOTIDE SEQUENCE [LARGE SCALE GENOMIC DNA]</scope>
    <source>
        <strain evidence="12 13">CGMCC 1.7666</strain>
    </source>
</reference>
<dbReference type="Pfam" id="PF00413">
    <property type="entry name" value="Peptidase_M10"/>
    <property type="match status" value="1"/>
</dbReference>
<evidence type="ECO:0000256" key="1">
    <source>
        <dbReference type="ARBA" id="ARBA00001913"/>
    </source>
</evidence>
<feature type="non-terminal residue" evidence="12">
    <location>
        <position position="534"/>
    </location>
</feature>
<evidence type="ECO:0000256" key="9">
    <source>
        <dbReference type="ARBA" id="ARBA00022833"/>
    </source>
</evidence>
<dbReference type="GO" id="GO:0006508">
    <property type="term" value="P:proteolysis"/>
    <property type="evidence" value="ECO:0007669"/>
    <property type="project" value="UniProtKB-KW"/>
</dbReference>
<dbReference type="SUPFAM" id="SSF51120">
    <property type="entry name" value="beta-Roll"/>
    <property type="match status" value="1"/>
</dbReference>
<dbReference type="InterPro" id="IPR013858">
    <property type="entry name" value="Peptidase_M10B_C"/>
</dbReference>
<dbReference type="PANTHER" id="PTHR10201">
    <property type="entry name" value="MATRIX METALLOPROTEINASE"/>
    <property type="match status" value="1"/>
</dbReference>
<dbReference type="InterPro" id="IPR001818">
    <property type="entry name" value="Pept_M10_metallopeptidase"/>
</dbReference>
<dbReference type="GO" id="GO:0005615">
    <property type="term" value="C:extracellular space"/>
    <property type="evidence" value="ECO:0007669"/>
    <property type="project" value="InterPro"/>
</dbReference>
<proteinExistence type="inferred from homology"/>
<dbReference type="InterPro" id="IPR001343">
    <property type="entry name" value="Hemolysn_Ca-bd"/>
</dbReference>
<dbReference type="InterPro" id="IPR034033">
    <property type="entry name" value="Serralysin-like"/>
</dbReference>
<dbReference type="GO" id="GO:0005509">
    <property type="term" value="F:calcium ion binding"/>
    <property type="evidence" value="ECO:0007669"/>
    <property type="project" value="InterPro"/>
</dbReference>
<comment type="similarity">
    <text evidence="3">Belongs to the peptidase M10B family.</text>
</comment>
<dbReference type="GO" id="GO:0031012">
    <property type="term" value="C:extracellular matrix"/>
    <property type="evidence" value="ECO:0007669"/>
    <property type="project" value="InterPro"/>
</dbReference>
<evidence type="ECO:0000313" key="12">
    <source>
        <dbReference type="EMBL" id="SCY90987.1"/>
    </source>
</evidence>
<dbReference type="PANTHER" id="PTHR10201:SF323">
    <property type="entry name" value="MATRIX METALLOPROTEINASE-21"/>
    <property type="match status" value="1"/>
</dbReference>
<evidence type="ECO:0000256" key="2">
    <source>
        <dbReference type="ARBA" id="ARBA00004613"/>
    </source>
</evidence>
<comment type="subcellular location">
    <subcellularLocation>
        <location evidence="2">Secreted</location>
    </subcellularLocation>
</comment>
<evidence type="ECO:0000256" key="5">
    <source>
        <dbReference type="ARBA" id="ARBA00022670"/>
    </source>
</evidence>
<name>A0A1G5JRM6_9HYPH</name>
<organism evidence="12 13">
    <name type="scientific">Microvirga guangxiensis</name>
    <dbReference type="NCBI Taxonomy" id="549386"/>
    <lineage>
        <taxon>Bacteria</taxon>
        <taxon>Pseudomonadati</taxon>
        <taxon>Pseudomonadota</taxon>
        <taxon>Alphaproteobacteria</taxon>
        <taxon>Hyphomicrobiales</taxon>
        <taxon>Methylobacteriaceae</taxon>
        <taxon>Microvirga</taxon>
    </lineage>
</organism>